<organism evidence="1 2">
    <name type="scientific">Rhizobium tubonense</name>
    <dbReference type="NCBI Taxonomy" id="484088"/>
    <lineage>
        <taxon>Bacteria</taxon>
        <taxon>Pseudomonadati</taxon>
        <taxon>Pseudomonadota</taxon>
        <taxon>Alphaproteobacteria</taxon>
        <taxon>Hyphomicrobiales</taxon>
        <taxon>Rhizobiaceae</taxon>
        <taxon>Rhizobium/Agrobacterium group</taxon>
        <taxon>Rhizobium</taxon>
    </lineage>
</organism>
<protein>
    <submittedName>
        <fullName evidence="1">Uncharacterized protein</fullName>
    </submittedName>
</protein>
<gene>
    <name evidence="1" type="ORF">CPY51_09000</name>
</gene>
<name>A0A2W4EM95_9HYPH</name>
<dbReference type="AlphaFoldDB" id="A0A2W4EM95"/>
<dbReference type="OrthoDB" id="8163711at2"/>
<accession>A0A2W4EM95</accession>
<sequence>MVAGEVIKVAPKHANLRMQLEPWATRMREKKFHETEAIAQTIRQTALPGMKPKALIEAVRKRHPEASKKEIARAAFLCVILSADYDPEDTQALHDLAMDTRDSPES</sequence>
<proteinExistence type="predicted"/>
<dbReference type="Proteomes" id="UP000248925">
    <property type="component" value="Unassembled WGS sequence"/>
</dbReference>
<comment type="caution">
    <text evidence="1">The sequence shown here is derived from an EMBL/GenBank/DDBJ whole genome shotgun (WGS) entry which is preliminary data.</text>
</comment>
<evidence type="ECO:0000313" key="1">
    <source>
        <dbReference type="EMBL" id="PZM14836.1"/>
    </source>
</evidence>
<dbReference type="RefSeq" id="WP_111159924.1">
    <property type="nucleotide sequence ID" value="NZ_PCDP01000029.1"/>
</dbReference>
<keyword evidence="2" id="KW-1185">Reference proteome</keyword>
<dbReference type="EMBL" id="PCDP01000029">
    <property type="protein sequence ID" value="PZM14836.1"/>
    <property type="molecule type" value="Genomic_DNA"/>
</dbReference>
<evidence type="ECO:0000313" key="2">
    <source>
        <dbReference type="Proteomes" id="UP000248925"/>
    </source>
</evidence>
<reference evidence="1 2" key="1">
    <citation type="journal article" date="2018" name="Sci. Rep.">
        <title>Rhizobium tumorigenes sp. nov., a novel plant tumorigenic bacterium isolated from cane gall tumors on thornless blackberry.</title>
        <authorList>
            <person name="Kuzmanovi N."/>
            <person name="Smalla K."/>
            <person name="Gronow S."/>
            <person name="PuBawska J."/>
        </authorList>
    </citation>
    <scope>NUCLEOTIDE SEQUENCE [LARGE SCALE GENOMIC DNA]</scope>
    <source>
        <strain evidence="1 2">CCBAU 85046</strain>
    </source>
</reference>